<gene>
    <name evidence="2" type="ORF">HID58_074156</name>
</gene>
<feature type="compositionally biased region" description="Polar residues" evidence="1">
    <location>
        <begin position="246"/>
        <end position="268"/>
    </location>
</feature>
<keyword evidence="3" id="KW-1185">Reference proteome</keyword>
<name>A0ABQ7YHB1_BRANA</name>
<evidence type="ECO:0000256" key="1">
    <source>
        <dbReference type="SAM" id="MobiDB-lite"/>
    </source>
</evidence>
<feature type="region of interest" description="Disordered" evidence="1">
    <location>
        <begin position="211"/>
        <end position="315"/>
    </location>
</feature>
<dbReference type="EMBL" id="JAGKQM010000017">
    <property type="protein sequence ID" value="KAH0867134.1"/>
    <property type="molecule type" value="Genomic_DNA"/>
</dbReference>
<evidence type="ECO:0000313" key="2">
    <source>
        <dbReference type="EMBL" id="KAH0867134.1"/>
    </source>
</evidence>
<dbReference type="Proteomes" id="UP000824890">
    <property type="component" value="Unassembled WGS sequence"/>
</dbReference>
<proteinExistence type="predicted"/>
<accession>A0ABQ7YHB1</accession>
<sequence length="315" mass="35153">MERCISKPPDVGRACLGYSGFHESTKQGHPNIDSGLPPRGRLRYYIVESGQESMAEFHQCFHLLYLAWKLLLAANNMSRKSTPVISRHQDEHAERPLCQNSRYNPGTTQEAANTTSTPQGVSSMLNAARKTQRSSRKSITAFKSSRGNARPFRPPGLAKPIRVLLNLLMPLSRQDSPSYNSWVLTHTLLHTIRGAREPQETQTEAFMASSSNFLPTPANPHRRGNVSSFRRKSYRPDLISHDGHPNQRSYISNQAANPFTPSASTSENDQQRQRDTTVQLIKSYEESHVPAPRVQVPASGSQVPAPRSGSCLRSR</sequence>
<protein>
    <submittedName>
        <fullName evidence="2">Uncharacterized protein</fullName>
    </submittedName>
</protein>
<feature type="compositionally biased region" description="Basic and acidic residues" evidence="1">
    <location>
        <begin position="234"/>
        <end position="245"/>
    </location>
</feature>
<evidence type="ECO:0000313" key="3">
    <source>
        <dbReference type="Proteomes" id="UP000824890"/>
    </source>
</evidence>
<feature type="compositionally biased region" description="Basic residues" evidence="1">
    <location>
        <begin position="220"/>
        <end position="233"/>
    </location>
</feature>
<organism evidence="2 3">
    <name type="scientific">Brassica napus</name>
    <name type="common">Rape</name>
    <dbReference type="NCBI Taxonomy" id="3708"/>
    <lineage>
        <taxon>Eukaryota</taxon>
        <taxon>Viridiplantae</taxon>
        <taxon>Streptophyta</taxon>
        <taxon>Embryophyta</taxon>
        <taxon>Tracheophyta</taxon>
        <taxon>Spermatophyta</taxon>
        <taxon>Magnoliopsida</taxon>
        <taxon>eudicotyledons</taxon>
        <taxon>Gunneridae</taxon>
        <taxon>Pentapetalae</taxon>
        <taxon>rosids</taxon>
        <taxon>malvids</taxon>
        <taxon>Brassicales</taxon>
        <taxon>Brassicaceae</taxon>
        <taxon>Brassiceae</taxon>
        <taxon>Brassica</taxon>
    </lineage>
</organism>
<feature type="non-terminal residue" evidence="2">
    <location>
        <position position="315"/>
    </location>
</feature>
<feature type="compositionally biased region" description="Polar residues" evidence="1">
    <location>
        <begin position="98"/>
        <end position="125"/>
    </location>
</feature>
<feature type="compositionally biased region" description="Polar residues" evidence="1">
    <location>
        <begin position="137"/>
        <end position="147"/>
    </location>
</feature>
<reference evidence="2 3" key="1">
    <citation type="submission" date="2021-05" db="EMBL/GenBank/DDBJ databases">
        <title>Genome Assembly of Synthetic Allotetraploid Brassica napus Reveals Homoeologous Exchanges between Subgenomes.</title>
        <authorList>
            <person name="Davis J.T."/>
        </authorList>
    </citation>
    <scope>NUCLEOTIDE SEQUENCE [LARGE SCALE GENOMIC DNA]</scope>
    <source>
        <strain evidence="3">cv. Da-Ae</strain>
        <tissue evidence="2">Seedling</tissue>
    </source>
</reference>
<comment type="caution">
    <text evidence="2">The sequence shown here is derived from an EMBL/GenBank/DDBJ whole genome shotgun (WGS) entry which is preliminary data.</text>
</comment>
<feature type="region of interest" description="Disordered" evidence="1">
    <location>
        <begin position="83"/>
        <end position="155"/>
    </location>
</feature>